<accession>A0A0F4Z4L3</accession>
<dbReference type="GeneID" id="25312535"/>
<evidence type="ECO:0000313" key="3">
    <source>
        <dbReference type="Proteomes" id="UP000053958"/>
    </source>
</evidence>
<keyword evidence="3" id="KW-1185">Reference proteome</keyword>
<evidence type="ECO:0000313" key="2">
    <source>
        <dbReference type="EMBL" id="KKA25457.1"/>
    </source>
</evidence>
<name>A0A0F4Z4L3_RASE3</name>
<dbReference type="Proteomes" id="UP000053958">
    <property type="component" value="Unassembled WGS sequence"/>
</dbReference>
<gene>
    <name evidence="2" type="ORF">T310_0481</name>
</gene>
<protein>
    <submittedName>
        <fullName evidence="2">Uncharacterized protein</fullName>
    </submittedName>
</protein>
<feature type="compositionally biased region" description="Basic and acidic residues" evidence="1">
    <location>
        <begin position="51"/>
        <end position="65"/>
    </location>
</feature>
<reference evidence="2 3" key="1">
    <citation type="submission" date="2015-04" db="EMBL/GenBank/DDBJ databases">
        <authorList>
            <person name="Heijne W.H."/>
            <person name="Fedorova N.D."/>
            <person name="Nierman W.C."/>
            <person name="Vollebregt A.W."/>
            <person name="Zhao Z."/>
            <person name="Wu L."/>
            <person name="Kumar M."/>
            <person name="Stam H."/>
            <person name="van den Berg M.A."/>
            <person name="Pel H.J."/>
        </authorList>
    </citation>
    <scope>NUCLEOTIDE SEQUENCE [LARGE SCALE GENOMIC DNA]</scope>
    <source>
        <strain evidence="2 3">CBS 393.64</strain>
    </source>
</reference>
<organism evidence="2 3">
    <name type="scientific">Rasamsonia emersonii (strain ATCC 16479 / CBS 393.64 / IMI 116815)</name>
    <dbReference type="NCBI Taxonomy" id="1408163"/>
    <lineage>
        <taxon>Eukaryota</taxon>
        <taxon>Fungi</taxon>
        <taxon>Dikarya</taxon>
        <taxon>Ascomycota</taxon>
        <taxon>Pezizomycotina</taxon>
        <taxon>Eurotiomycetes</taxon>
        <taxon>Eurotiomycetidae</taxon>
        <taxon>Eurotiales</taxon>
        <taxon>Trichocomaceae</taxon>
        <taxon>Rasamsonia</taxon>
    </lineage>
</organism>
<feature type="region of interest" description="Disordered" evidence="1">
    <location>
        <begin position="48"/>
        <end position="78"/>
    </location>
</feature>
<dbReference type="RefSeq" id="XP_013332069.1">
    <property type="nucleotide sequence ID" value="XM_013476615.1"/>
</dbReference>
<proteinExistence type="predicted"/>
<dbReference type="EMBL" id="LASV01000020">
    <property type="protein sequence ID" value="KKA25457.1"/>
    <property type="molecule type" value="Genomic_DNA"/>
</dbReference>
<comment type="caution">
    <text evidence="2">The sequence shown here is derived from an EMBL/GenBank/DDBJ whole genome shotgun (WGS) entry which is preliminary data.</text>
</comment>
<evidence type="ECO:0000256" key="1">
    <source>
        <dbReference type="SAM" id="MobiDB-lite"/>
    </source>
</evidence>
<sequence>MSSSEHPAATPAAAATAASSGVYAAQPAFPLLASSLLSRYCHHQNYHNRNHHQEDDQKEQNDHDNATATIPATNDAKPTTAWNLMTDFEKGVRTRDDSDSCSHIFRCGTTIGFSWLKKEGWWNARGLRSVEQEDQCRERVGELPRRLLASLLLRSKESSRSSPQPKAFIIHPSNSSTFAPETLLQDVLSLDRRHHEPAVSSLLSRDEAITLLDAVQLLAVYDFPSAVQAISQVSDALHELQQGRRKHPSGEEQEEEEDEPILLIVEGLDALTESVIRTSNPLRGSALLMPALRTLTHLSRAYASFLSVLLVNTLGLGGTTSAGAYQKPASADNTPQSVPITVTEDRTRASILNPDDGGLQSIFFRSASASAGSWSRAGAGTGSLLPTLLSRTLDQGIDSHLLLSSVKGKSVVEVIKDRTGDGVGKCAITTRKFISRRTHRSR</sequence>
<dbReference type="OrthoDB" id="4344093at2759"/>
<dbReference type="AlphaFoldDB" id="A0A0F4Z4L3"/>
<feature type="compositionally biased region" description="Polar residues" evidence="1">
    <location>
        <begin position="66"/>
        <end position="78"/>
    </location>
</feature>